<evidence type="ECO:0000313" key="4">
    <source>
        <dbReference type="EMBL" id="CAB3992664.1"/>
    </source>
</evidence>
<dbReference type="InterPro" id="IPR001611">
    <property type="entry name" value="Leu-rich_rpt"/>
</dbReference>
<dbReference type="PANTHER" id="PTHR46652:SF3">
    <property type="entry name" value="LEUCINE-RICH REPEAT-CONTAINING PROTEIN 9"/>
    <property type="match status" value="1"/>
</dbReference>
<accession>A0A7D9HXC9</accession>
<dbReference type="Gene3D" id="2.60.220.30">
    <property type="match status" value="2"/>
</dbReference>
<dbReference type="Pfam" id="PF00805">
    <property type="entry name" value="Pentapeptide"/>
    <property type="match status" value="1"/>
</dbReference>
<keyword evidence="5" id="KW-1185">Reference proteome</keyword>
<organism evidence="4 5">
    <name type="scientific">Paramuricea clavata</name>
    <name type="common">Red gorgonian</name>
    <name type="synonym">Violescent sea-whip</name>
    <dbReference type="NCBI Taxonomy" id="317549"/>
    <lineage>
        <taxon>Eukaryota</taxon>
        <taxon>Metazoa</taxon>
        <taxon>Cnidaria</taxon>
        <taxon>Anthozoa</taxon>
        <taxon>Octocorallia</taxon>
        <taxon>Malacalcyonacea</taxon>
        <taxon>Plexauridae</taxon>
        <taxon>Paramuricea</taxon>
    </lineage>
</organism>
<dbReference type="SUPFAM" id="SSF141571">
    <property type="entry name" value="Pentapeptide repeat-like"/>
    <property type="match status" value="1"/>
</dbReference>
<proteinExistence type="predicted"/>
<keyword evidence="4" id="KW-0675">Receptor</keyword>
<dbReference type="OrthoDB" id="6010448at2759"/>
<dbReference type="Pfam" id="PF13516">
    <property type="entry name" value="LRR_6"/>
    <property type="match status" value="1"/>
</dbReference>
<dbReference type="InterPro" id="IPR032675">
    <property type="entry name" value="LRR_dom_sf"/>
</dbReference>
<dbReference type="InterPro" id="IPR050836">
    <property type="entry name" value="SDS22/Internalin_LRR"/>
</dbReference>
<keyword evidence="1" id="KW-0433">Leucine-rich repeat</keyword>
<dbReference type="EMBL" id="CACRXK020002096">
    <property type="protein sequence ID" value="CAB3992664.1"/>
    <property type="molecule type" value="Genomic_DNA"/>
</dbReference>
<evidence type="ECO:0000313" key="5">
    <source>
        <dbReference type="Proteomes" id="UP001152795"/>
    </source>
</evidence>
<dbReference type="Pfam" id="PF00791">
    <property type="entry name" value="ZU5"/>
    <property type="match status" value="1"/>
</dbReference>
<dbReference type="SUPFAM" id="SSF52047">
    <property type="entry name" value="RNI-like"/>
    <property type="match status" value="1"/>
</dbReference>
<evidence type="ECO:0000256" key="2">
    <source>
        <dbReference type="ARBA" id="ARBA00022737"/>
    </source>
</evidence>
<reference evidence="4" key="1">
    <citation type="submission" date="2020-04" db="EMBL/GenBank/DDBJ databases">
        <authorList>
            <person name="Alioto T."/>
            <person name="Alioto T."/>
            <person name="Gomez Garrido J."/>
        </authorList>
    </citation>
    <scope>NUCLEOTIDE SEQUENCE</scope>
    <source>
        <strain evidence="4">A484AB</strain>
    </source>
</reference>
<feature type="region of interest" description="Disordered" evidence="3">
    <location>
        <begin position="27"/>
        <end position="56"/>
    </location>
</feature>
<comment type="caution">
    <text evidence="4">The sequence shown here is derived from an EMBL/GenBank/DDBJ whole genome shotgun (WGS) entry which is preliminary data.</text>
</comment>
<dbReference type="Pfam" id="PF00560">
    <property type="entry name" value="LRR_1"/>
    <property type="match status" value="5"/>
</dbReference>
<dbReference type="PROSITE" id="PS51145">
    <property type="entry name" value="ZU5"/>
    <property type="match status" value="1"/>
</dbReference>
<dbReference type="SMART" id="SM00368">
    <property type="entry name" value="LRR_RI"/>
    <property type="match status" value="3"/>
</dbReference>
<dbReference type="Gene3D" id="2.160.20.80">
    <property type="entry name" value="E3 ubiquitin-protein ligase SopA"/>
    <property type="match status" value="1"/>
</dbReference>
<evidence type="ECO:0000256" key="3">
    <source>
        <dbReference type="SAM" id="MobiDB-lite"/>
    </source>
</evidence>
<dbReference type="Proteomes" id="UP001152795">
    <property type="component" value="Unassembled WGS sequence"/>
</dbReference>
<name>A0A7D9HXC9_PARCT</name>
<keyword evidence="2" id="KW-0677">Repeat</keyword>
<gene>
    <name evidence="4" type="ORF">PACLA_8A041828</name>
</gene>
<sequence>MAEPFSHIESGTIDASTKLDKEKNVKDFIRSPSSQIDPRQTKGISLIKNPKQEPKTDYSYNPSKVDLWNKPHVSLSETSVLIKSKRSGKKLDLSGCGLTKLPGSLDDYASLEELNLSNNPLNNLDISFWEYFSRYRLKKLDLSGCGFTKIPEGLHYHNRLEELNLSNNPLSNLDISFLEYFFWYRLKKLDLSGCDLTKIPCFRYHHRLEELNLSNNPLSNLGLSSLEYLPLYELKKLDLSGCGLTKLPKGLDNCESLEELNLSNNPLSNLDISSLEYLLPYELKKLDLSGCDLTKLPDFKECIKLQELNFSNNSFDRQDLLEQLNSGKVFSSSIFHHSGKEFVELTASGLGLSKRTCRIIFEDAVYIQSGGDVTSTEEIYKGQMELEELNRFSGLSLPNEEIWLDEFCQIRKYKNLTIESCYAMLQSLHIVCNLVSIAAFDCWEHESTLSLSRCCDEIRYKCAIIKRCYSYSQHVRKCVYYLRCTVSWLESWSLQADDDIKLKQSITTSEIAFKEASKAFSNESSIAVKVLAAELTIISAILSNLTKPEAAVLRCLQSLQVLHDLHTIRDMFSFLDRKETKTTSFEQVEVSVEIAEFVIKINKILFEFVGMFFKPPPTVKEWPATIQVDEKIYNPLIDRRMIDSDVAVFRSLNLDIGEDDNKGKNPITDATEYSVSIIESNGETADNSITVDQTGGCFSLPEVSAFLLFPPNAVDETVTLKCSRVKHKECEVKPRDGEVFVSRILKVEPEGVTFKKPVTVLLSHSLDEDQVFLYFYELIVENLSPNGCQELKTERISSIEDIPKEISNKEILENCLPFAKATIRETCTLVAATRATFNQILIPTNRRYAFSKQYGDNAELKITFPAGVTEKILILNVQLFPADAVLNKDIRLNKSLVYAPIIRVSGQTTPFLKAVDVELTYSHSDVVNIEEIFLPVEKSIHFTTEYGLLMHNHNETGLKDNWQALNESHDVFIERLRKDQLKFSFSVTHFSDVQPVVKTSTAVSFVPQMSASMVNMNNPACHHAIVLAVHKCGSSPKTLHAVLAPKHEENRLSTKWNVKGLRFMRRLKCDEPVYFCVPMSKSDHLLLEDYTLWFDPEDESELANNTDDVDLAGKDMRFLKDRECNNGENHTTQGDCRAKVPIHISETRSVHVDPRTTNFGSPLPTANTPSAEIREPVVDVDSPQERDVSSGTEDAQMNNNHISQIMMRRCALFETTVETAAQKKMEIIKELAEDPKGGKATKIVEVAAPTTTVIASLACGITAAMSIPTGGAASFAAAFVAGGTLLVKIVDKRYQQANAKVVEEVLQTATEKAQISSYLNCVVKDVAKELSRIFESQLFELQSDKQVEILAECAVDLMFNLETDDTFDRNTLLKKVLQDGKIKKKKILTRTKDIEWSAPNVFRKPGLRRMIFGKDGAEFKHFIKPNEDGKKCKYGYRGQFLEVKKCVSQNGEGETAAADETPTNEDTSEKLCKDCCSNYENCTSGQYFDESEIDSHYNKPQNKLYSYNPLHILIQCPKVLESFNQLQKEKPSLANFLKSKLRLPEDHLVLPVYRPHSLRKVADLQKSDLTGSDFSHCDFTNSSLKESHFIKCVMLFIKLGGAKMSGSKFCDTLISHSNLEKLEADHCEWTKTSLLFSNVKGAHLNSVESSIGGNCLDGTNICEAITGNNRELNCNEELAQAKISASQFCCDTSVRDNNSVEVKADHCEGTKTSLLHSNISDVQCLDSAEPSTSGNFSNEIKISNAIPGNMGKLNYSKYK</sequence>
<dbReference type="InterPro" id="IPR000906">
    <property type="entry name" value="ZU5_dom"/>
</dbReference>
<dbReference type="InterPro" id="IPR001646">
    <property type="entry name" value="5peptide_repeat"/>
</dbReference>
<dbReference type="PROSITE" id="PS51450">
    <property type="entry name" value="LRR"/>
    <property type="match status" value="5"/>
</dbReference>
<dbReference type="PANTHER" id="PTHR46652">
    <property type="entry name" value="LEUCINE-RICH REPEAT AND IQ DOMAIN-CONTAINING PROTEIN 1-RELATED"/>
    <property type="match status" value="1"/>
</dbReference>
<evidence type="ECO:0000256" key="1">
    <source>
        <dbReference type="ARBA" id="ARBA00022614"/>
    </source>
</evidence>
<protein>
    <submittedName>
        <fullName evidence="4">Leucine-rich repeat-containing G- coupled receptor 5 isoform X3</fullName>
    </submittedName>
</protein>
<dbReference type="Gene3D" id="3.80.10.10">
    <property type="entry name" value="Ribonuclease Inhibitor"/>
    <property type="match status" value="2"/>
</dbReference>